<evidence type="ECO:0000313" key="1">
    <source>
        <dbReference type="EMBL" id="KKK89934.1"/>
    </source>
</evidence>
<organism evidence="1">
    <name type="scientific">marine sediment metagenome</name>
    <dbReference type="NCBI Taxonomy" id="412755"/>
    <lineage>
        <taxon>unclassified sequences</taxon>
        <taxon>metagenomes</taxon>
        <taxon>ecological metagenomes</taxon>
    </lineage>
</organism>
<dbReference type="PANTHER" id="PTHR35866">
    <property type="entry name" value="PUTATIVE-RELATED"/>
    <property type="match status" value="1"/>
</dbReference>
<reference evidence="1" key="1">
    <citation type="journal article" date="2015" name="Nature">
        <title>Complex archaea that bridge the gap between prokaryotes and eukaryotes.</title>
        <authorList>
            <person name="Spang A."/>
            <person name="Saw J.H."/>
            <person name="Jorgensen S.L."/>
            <person name="Zaremba-Niedzwiedzka K."/>
            <person name="Martijn J."/>
            <person name="Lind A.E."/>
            <person name="van Eijk R."/>
            <person name="Schleper C."/>
            <person name="Guy L."/>
            <person name="Ettema T.J."/>
        </authorList>
    </citation>
    <scope>NUCLEOTIDE SEQUENCE</scope>
</reference>
<name>A0A0F9BH61_9ZZZZ</name>
<evidence type="ECO:0008006" key="2">
    <source>
        <dbReference type="Google" id="ProtNLM"/>
    </source>
</evidence>
<dbReference type="Pfam" id="PF03692">
    <property type="entry name" value="CxxCxxCC"/>
    <property type="match status" value="1"/>
</dbReference>
<gene>
    <name evidence="1" type="ORF">LCGC14_2728130</name>
</gene>
<dbReference type="EMBL" id="LAZR01049315">
    <property type="protein sequence ID" value="KKK89934.1"/>
    <property type="molecule type" value="Genomic_DNA"/>
</dbReference>
<dbReference type="PANTHER" id="PTHR35866:SF1">
    <property type="entry name" value="YKGJ FAMILY CYSTEINE CLUSTER PROTEIN"/>
    <property type="match status" value="1"/>
</dbReference>
<dbReference type="InterPro" id="IPR005358">
    <property type="entry name" value="Puta_zinc/iron-chelating_dom"/>
</dbReference>
<accession>A0A0F9BH61</accession>
<comment type="caution">
    <text evidence="1">The sequence shown here is derived from an EMBL/GenBank/DDBJ whole genome shotgun (WGS) entry which is preliminary data.</text>
</comment>
<proteinExistence type="predicted"/>
<dbReference type="AlphaFoldDB" id="A0A0F9BH61"/>
<protein>
    <recommendedName>
        <fullName evidence="2">YkgJ family cysteine cluster protein</fullName>
    </recommendedName>
</protein>
<sequence length="169" mass="19785">MGIMSLKYKCRMCGTCCHAVPGEYVKRIPIYPDEANKMINIAKGIGIEFKIIEDLVFPDLMNEKILILTYRIRLDNAYQCCPFYDRKSGCIVQNIKPLACQAYPLALKQIDAFNFEISIDPLCNFVIQNYSELENLDLEKLKKIFKEEYPKVDKFYQKNKKLIFKNILF</sequence>